<organism evidence="2 3">
    <name type="scientific">Handroanthus impetiginosus</name>
    <dbReference type="NCBI Taxonomy" id="429701"/>
    <lineage>
        <taxon>Eukaryota</taxon>
        <taxon>Viridiplantae</taxon>
        <taxon>Streptophyta</taxon>
        <taxon>Embryophyta</taxon>
        <taxon>Tracheophyta</taxon>
        <taxon>Spermatophyta</taxon>
        <taxon>Magnoliopsida</taxon>
        <taxon>eudicotyledons</taxon>
        <taxon>Gunneridae</taxon>
        <taxon>Pentapetalae</taxon>
        <taxon>asterids</taxon>
        <taxon>lamiids</taxon>
        <taxon>Lamiales</taxon>
        <taxon>Bignoniaceae</taxon>
        <taxon>Crescentiina</taxon>
        <taxon>Tabebuia alliance</taxon>
        <taxon>Handroanthus</taxon>
    </lineage>
</organism>
<keyword evidence="3" id="KW-1185">Reference proteome</keyword>
<feature type="signal peptide" evidence="1">
    <location>
        <begin position="1"/>
        <end position="21"/>
    </location>
</feature>
<accession>A0A2G9HFM9</accession>
<evidence type="ECO:0000313" key="2">
    <source>
        <dbReference type="EMBL" id="PIN16347.1"/>
    </source>
</evidence>
<evidence type="ECO:0000313" key="3">
    <source>
        <dbReference type="Proteomes" id="UP000231279"/>
    </source>
</evidence>
<feature type="chain" id="PRO_5013553674" description="Transmembrane protein" evidence="1">
    <location>
        <begin position="22"/>
        <end position="66"/>
    </location>
</feature>
<dbReference type="EMBL" id="NKXS01001890">
    <property type="protein sequence ID" value="PIN16347.1"/>
    <property type="molecule type" value="Genomic_DNA"/>
</dbReference>
<evidence type="ECO:0000256" key="1">
    <source>
        <dbReference type="SAM" id="SignalP"/>
    </source>
</evidence>
<name>A0A2G9HFM9_9LAMI</name>
<sequence length="66" mass="7084">MSSKGIVVFGIFLAMVLLSSSEVVARALVETSNTINTSKEDIGYDDVNGHADSCIYGCCCDNPKFF</sequence>
<dbReference type="OrthoDB" id="913804at2759"/>
<comment type="caution">
    <text evidence="2">The sequence shown here is derived from an EMBL/GenBank/DDBJ whole genome shotgun (WGS) entry which is preliminary data.</text>
</comment>
<evidence type="ECO:0008006" key="4">
    <source>
        <dbReference type="Google" id="ProtNLM"/>
    </source>
</evidence>
<keyword evidence="1" id="KW-0732">Signal</keyword>
<gene>
    <name evidence="2" type="ORF">CDL12_10999</name>
</gene>
<reference evidence="3" key="1">
    <citation type="journal article" date="2018" name="Gigascience">
        <title>Genome assembly of the Pink Ipe (Handroanthus impetiginosus, Bignoniaceae), a highly valued, ecologically keystone Neotropical timber forest tree.</title>
        <authorList>
            <person name="Silva-Junior O.B."/>
            <person name="Grattapaglia D."/>
            <person name="Novaes E."/>
            <person name="Collevatti R.G."/>
        </authorList>
    </citation>
    <scope>NUCLEOTIDE SEQUENCE [LARGE SCALE GENOMIC DNA]</scope>
    <source>
        <strain evidence="3">cv. UFG-1</strain>
    </source>
</reference>
<protein>
    <recommendedName>
        <fullName evidence="4">Transmembrane protein</fullName>
    </recommendedName>
</protein>
<dbReference type="Proteomes" id="UP000231279">
    <property type="component" value="Unassembled WGS sequence"/>
</dbReference>
<dbReference type="AlphaFoldDB" id="A0A2G9HFM9"/>
<proteinExistence type="predicted"/>